<keyword evidence="2" id="KW-1185">Reference proteome</keyword>
<name>A0A2K1Z2J8_POPTR</name>
<dbReference type="Proteomes" id="UP000006729">
    <property type="component" value="Chromosome 9"/>
</dbReference>
<reference evidence="1 2" key="1">
    <citation type="journal article" date="2006" name="Science">
        <title>The genome of black cottonwood, Populus trichocarpa (Torr. &amp; Gray).</title>
        <authorList>
            <person name="Tuskan G.A."/>
            <person name="Difazio S."/>
            <person name="Jansson S."/>
            <person name="Bohlmann J."/>
            <person name="Grigoriev I."/>
            <person name="Hellsten U."/>
            <person name="Putnam N."/>
            <person name="Ralph S."/>
            <person name="Rombauts S."/>
            <person name="Salamov A."/>
            <person name="Schein J."/>
            <person name="Sterck L."/>
            <person name="Aerts A."/>
            <person name="Bhalerao R.R."/>
            <person name="Bhalerao R.P."/>
            <person name="Blaudez D."/>
            <person name="Boerjan W."/>
            <person name="Brun A."/>
            <person name="Brunner A."/>
            <person name="Busov V."/>
            <person name="Campbell M."/>
            <person name="Carlson J."/>
            <person name="Chalot M."/>
            <person name="Chapman J."/>
            <person name="Chen G.L."/>
            <person name="Cooper D."/>
            <person name="Coutinho P.M."/>
            <person name="Couturier J."/>
            <person name="Covert S."/>
            <person name="Cronk Q."/>
            <person name="Cunningham R."/>
            <person name="Davis J."/>
            <person name="Degroeve S."/>
            <person name="Dejardin A."/>
            <person name="Depamphilis C."/>
            <person name="Detter J."/>
            <person name="Dirks B."/>
            <person name="Dubchak I."/>
            <person name="Duplessis S."/>
            <person name="Ehlting J."/>
            <person name="Ellis B."/>
            <person name="Gendler K."/>
            <person name="Goodstein D."/>
            <person name="Gribskov M."/>
            <person name="Grimwood J."/>
            <person name="Groover A."/>
            <person name="Gunter L."/>
            <person name="Hamberger B."/>
            <person name="Heinze B."/>
            <person name="Helariutta Y."/>
            <person name="Henrissat B."/>
            <person name="Holligan D."/>
            <person name="Holt R."/>
            <person name="Huang W."/>
            <person name="Islam-Faridi N."/>
            <person name="Jones S."/>
            <person name="Jones-Rhoades M."/>
            <person name="Jorgensen R."/>
            <person name="Joshi C."/>
            <person name="Kangasjarvi J."/>
            <person name="Karlsson J."/>
            <person name="Kelleher C."/>
            <person name="Kirkpatrick R."/>
            <person name="Kirst M."/>
            <person name="Kohler A."/>
            <person name="Kalluri U."/>
            <person name="Larimer F."/>
            <person name="Leebens-Mack J."/>
            <person name="Leple J.C."/>
            <person name="Locascio P."/>
            <person name="Lou Y."/>
            <person name="Lucas S."/>
            <person name="Martin F."/>
            <person name="Montanini B."/>
            <person name="Napoli C."/>
            <person name="Nelson D.R."/>
            <person name="Nelson C."/>
            <person name="Nieminen K."/>
            <person name="Nilsson O."/>
            <person name="Pereda V."/>
            <person name="Peter G."/>
            <person name="Philippe R."/>
            <person name="Pilate G."/>
            <person name="Poliakov A."/>
            <person name="Razumovskaya J."/>
            <person name="Richardson P."/>
            <person name="Rinaldi C."/>
            <person name="Ritland K."/>
            <person name="Rouze P."/>
            <person name="Ryaboy D."/>
            <person name="Schmutz J."/>
            <person name="Schrader J."/>
            <person name="Segerman B."/>
            <person name="Shin H."/>
            <person name="Siddiqui A."/>
            <person name="Sterky F."/>
            <person name="Terry A."/>
            <person name="Tsai C.J."/>
            <person name="Uberbacher E."/>
            <person name="Unneberg P."/>
            <person name="Vahala J."/>
            <person name="Wall K."/>
            <person name="Wessler S."/>
            <person name="Yang G."/>
            <person name="Yin T."/>
            <person name="Douglas C."/>
            <person name="Marra M."/>
            <person name="Sandberg G."/>
            <person name="Van de Peer Y."/>
            <person name="Rokhsar D."/>
        </authorList>
    </citation>
    <scope>NUCLEOTIDE SEQUENCE [LARGE SCALE GENOMIC DNA]</scope>
    <source>
        <strain evidence="2">cv. Nisqually</strain>
    </source>
</reference>
<organism evidence="1 2">
    <name type="scientific">Populus trichocarpa</name>
    <name type="common">Western balsam poplar</name>
    <name type="synonym">Populus balsamifera subsp. trichocarpa</name>
    <dbReference type="NCBI Taxonomy" id="3694"/>
    <lineage>
        <taxon>Eukaryota</taxon>
        <taxon>Viridiplantae</taxon>
        <taxon>Streptophyta</taxon>
        <taxon>Embryophyta</taxon>
        <taxon>Tracheophyta</taxon>
        <taxon>Spermatophyta</taxon>
        <taxon>Magnoliopsida</taxon>
        <taxon>eudicotyledons</taxon>
        <taxon>Gunneridae</taxon>
        <taxon>Pentapetalae</taxon>
        <taxon>rosids</taxon>
        <taxon>fabids</taxon>
        <taxon>Malpighiales</taxon>
        <taxon>Salicaceae</taxon>
        <taxon>Saliceae</taxon>
        <taxon>Populus</taxon>
    </lineage>
</organism>
<proteinExistence type="predicted"/>
<protein>
    <submittedName>
        <fullName evidence="1">Uncharacterized protein</fullName>
    </submittedName>
</protein>
<dbReference type="InParanoid" id="A0A2K1Z2J8"/>
<evidence type="ECO:0000313" key="1">
    <source>
        <dbReference type="EMBL" id="PNT19509.1"/>
    </source>
</evidence>
<evidence type="ECO:0000313" key="2">
    <source>
        <dbReference type="Proteomes" id="UP000006729"/>
    </source>
</evidence>
<gene>
    <name evidence="1" type="ORF">POPTR_009G042700</name>
</gene>
<dbReference type="AlphaFoldDB" id="A0A2K1Z2J8"/>
<accession>A0A2K1Z2J8</accession>
<sequence length="83" mass="9337">MCKLQKGFSSFRKKDSDCSLSFIAEKASWDGPVATSNETVSLTAIEFDHSRYMPSCIGWIEGNDSIYMQGTWVVTRLLPCLLH</sequence>
<dbReference type="EMBL" id="CM009298">
    <property type="protein sequence ID" value="PNT19509.1"/>
    <property type="molecule type" value="Genomic_DNA"/>
</dbReference>